<dbReference type="InterPro" id="IPR035965">
    <property type="entry name" value="PAS-like_dom_sf"/>
</dbReference>
<dbReference type="AlphaFoldDB" id="A0A2S0P788"/>
<keyword evidence="8" id="KW-1185">Reference proteome</keyword>
<keyword evidence="1" id="KW-1133">Transmembrane helix</keyword>
<dbReference type="InterPro" id="IPR052155">
    <property type="entry name" value="Biofilm_reg_signaling"/>
</dbReference>
<dbReference type="PANTHER" id="PTHR44757">
    <property type="entry name" value="DIGUANYLATE CYCLASE DGCP"/>
    <property type="match status" value="1"/>
</dbReference>
<dbReference type="SMART" id="SM00052">
    <property type="entry name" value="EAL"/>
    <property type="match status" value="1"/>
</dbReference>
<feature type="domain" description="PAS" evidence="3">
    <location>
        <begin position="87"/>
        <end position="133"/>
    </location>
</feature>
<dbReference type="CDD" id="cd01949">
    <property type="entry name" value="GGDEF"/>
    <property type="match status" value="1"/>
</dbReference>
<accession>A0A2S0P788</accession>
<feature type="domain" description="EAL" evidence="5">
    <location>
        <begin position="480"/>
        <end position="734"/>
    </location>
</feature>
<dbReference type="SMART" id="SM00091">
    <property type="entry name" value="PAS"/>
    <property type="match status" value="2"/>
</dbReference>
<dbReference type="Gene3D" id="3.30.450.20">
    <property type="entry name" value="PAS domain"/>
    <property type="match status" value="2"/>
</dbReference>
<dbReference type="Gene3D" id="3.20.20.450">
    <property type="entry name" value="EAL domain"/>
    <property type="match status" value="1"/>
</dbReference>
<feature type="chain" id="PRO_5015577211" evidence="2">
    <location>
        <begin position="26"/>
        <end position="744"/>
    </location>
</feature>
<dbReference type="InterPro" id="IPR029787">
    <property type="entry name" value="Nucleotide_cyclase"/>
</dbReference>
<dbReference type="FunFam" id="3.20.20.450:FF:000001">
    <property type="entry name" value="Cyclic di-GMP phosphodiesterase yahA"/>
    <property type="match status" value="1"/>
</dbReference>
<dbReference type="Gene3D" id="3.30.70.270">
    <property type="match status" value="1"/>
</dbReference>
<dbReference type="InterPro" id="IPR000014">
    <property type="entry name" value="PAS"/>
</dbReference>
<dbReference type="PIRSF" id="PIRSF005925">
    <property type="entry name" value="Dos"/>
    <property type="match status" value="1"/>
</dbReference>
<evidence type="ECO:0000313" key="7">
    <source>
        <dbReference type="EMBL" id="AVY93202.1"/>
    </source>
</evidence>
<dbReference type="CDD" id="cd00130">
    <property type="entry name" value="PAS"/>
    <property type="match status" value="2"/>
</dbReference>
<keyword evidence="1" id="KW-0812">Transmembrane</keyword>
<dbReference type="Pfam" id="PF13426">
    <property type="entry name" value="PAS_9"/>
    <property type="match status" value="2"/>
</dbReference>
<dbReference type="PROSITE" id="PS50883">
    <property type="entry name" value="EAL"/>
    <property type="match status" value="1"/>
</dbReference>
<protein>
    <submittedName>
        <fullName evidence="7">GGDEF domain-containing protein</fullName>
    </submittedName>
</protein>
<dbReference type="InterPro" id="IPR035919">
    <property type="entry name" value="EAL_sf"/>
</dbReference>
<dbReference type="NCBIfam" id="TIGR00229">
    <property type="entry name" value="sensory_box"/>
    <property type="match status" value="2"/>
</dbReference>
<evidence type="ECO:0000259" key="3">
    <source>
        <dbReference type="PROSITE" id="PS50112"/>
    </source>
</evidence>
<evidence type="ECO:0000259" key="6">
    <source>
        <dbReference type="PROSITE" id="PS50887"/>
    </source>
</evidence>
<dbReference type="InterPro" id="IPR043128">
    <property type="entry name" value="Rev_trsase/Diguanyl_cyclase"/>
</dbReference>
<keyword evidence="2" id="KW-0732">Signal</keyword>
<proteinExistence type="predicted"/>
<sequence length="744" mass="82388">MLDVSQAMRRCCLAVLSTLSTPVFADDLSTAPLTTWISLSAVLALLLAATLLYLRHQGQRLGDLQTNHDALIEQSLAGIYIVQNEIVVYCNPRAADMLGYTQDEMTGLPTSALLDAEERERVRLQLQRRRRDQIIDMRFQLRLRHRNGRRIDTEVHSRLAPYRGADATIGIMIDVSDRTEAEHKQRLSDIVFDNAAEGILLTDGDARIIAVNRAFTRITGYEADEVVNRRSRLFRVDHMGRAINRQMLQSLDEQGCWQGEFLDRHRNGRLYPVRLSISAVHDPEGELINNVCVFNDISQHKDAEDRLVFLATHDPLTRLTNRAEFLTRLQATCEGTSATAFALLFIDLDRFKLVNDGFGHSGGDDLLRVIAARLNYAVGKDALLSRVGGDEFTVLTNTGDRAKLALQVEHLLDELAQPSVLDGKELTVTGSIGIAVYPEDGHNAQTLLRHAEVAMYRAKTAGKNTYAFFNASMVSQASERLTMENALRNAITRQQLELHYQPQVDPDSGLIVAVEALARWHHPEWGMIPPSRFIPLAEETGLVLVLGHWVIRAACEQIARWDAAGIRVPRVAVNLSARQFADSSLCQVLTDALTSAGIAPQRIELEVTESALIEQPDAAVALLNELKALGVHLALDDFGTGYSSLSQLKNLPLDALKIDRTFIDGVPNDPNDVAITEAIVAMARKLALTVVAEGAETIEQRDFLAACGCDLIQGFYYSRPLPPEALAAYIRSGTSRHSATRMDL</sequence>
<dbReference type="InterPro" id="IPR000700">
    <property type="entry name" value="PAS-assoc_C"/>
</dbReference>
<dbReference type="InterPro" id="IPR012226">
    <property type="entry name" value="Diguanyl_cyclase/Pdiesterase"/>
</dbReference>
<feature type="signal peptide" evidence="2">
    <location>
        <begin position="1"/>
        <end position="25"/>
    </location>
</feature>
<dbReference type="STRING" id="1122240.GCA_000620105_00436"/>
<dbReference type="SMART" id="SM00086">
    <property type="entry name" value="PAC"/>
    <property type="match status" value="2"/>
</dbReference>
<dbReference type="Pfam" id="PF00563">
    <property type="entry name" value="EAL"/>
    <property type="match status" value="1"/>
</dbReference>
<name>A0A2S0P788_9NEIS</name>
<dbReference type="PROSITE" id="PS50112">
    <property type="entry name" value="PAS"/>
    <property type="match status" value="2"/>
</dbReference>
<feature type="domain" description="PAC" evidence="4">
    <location>
        <begin position="257"/>
        <end position="309"/>
    </location>
</feature>
<evidence type="ECO:0000259" key="5">
    <source>
        <dbReference type="PROSITE" id="PS50883"/>
    </source>
</evidence>
<dbReference type="SMART" id="SM00267">
    <property type="entry name" value="GGDEF"/>
    <property type="match status" value="1"/>
</dbReference>
<dbReference type="Pfam" id="PF00990">
    <property type="entry name" value="GGDEF"/>
    <property type="match status" value="1"/>
</dbReference>
<evidence type="ECO:0000256" key="1">
    <source>
        <dbReference type="SAM" id="Phobius"/>
    </source>
</evidence>
<feature type="transmembrane region" description="Helical" evidence="1">
    <location>
        <begin position="35"/>
        <end position="54"/>
    </location>
</feature>
<feature type="domain" description="PAS" evidence="3">
    <location>
        <begin position="191"/>
        <end position="229"/>
    </location>
</feature>
<dbReference type="SUPFAM" id="SSF55785">
    <property type="entry name" value="PYP-like sensor domain (PAS domain)"/>
    <property type="match status" value="2"/>
</dbReference>
<dbReference type="Proteomes" id="UP000244173">
    <property type="component" value="Chromosome"/>
</dbReference>
<dbReference type="EMBL" id="CP028519">
    <property type="protein sequence ID" value="AVY93202.1"/>
    <property type="molecule type" value="Genomic_DNA"/>
</dbReference>
<evidence type="ECO:0000313" key="8">
    <source>
        <dbReference type="Proteomes" id="UP000244173"/>
    </source>
</evidence>
<evidence type="ECO:0000256" key="2">
    <source>
        <dbReference type="SAM" id="SignalP"/>
    </source>
</evidence>
<reference evidence="7 8" key="1">
    <citation type="submission" date="2018-04" db="EMBL/GenBank/DDBJ databases">
        <title>Denitrifier Microvirgula.</title>
        <authorList>
            <person name="Anderson E."/>
            <person name="Jang J."/>
            <person name="Ishii S."/>
        </authorList>
    </citation>
    <scope>NUCLEOTIDE SEQUENCE [LARGE SCALE GENOMIC DNA]</scope>
    <source>
        <strain evidence="7 8">BE2.4</strain>
    </source>
</reference>
<dbReference type="NCBIfam" id="TIGR00254">
    <property type="entry name" value="GGDEF"/>
    <property type="match status" value="1"/>
</dbReference>
<dbReference type="KEGG" id="maer:DAI18_03475"/>
<dbReference type="InterPro" id="IPR000160">
    <property type="entry name" value="GGDEF_dom"/>
</dbReference>
<evidence type="ECO:0000259" key="4">
    <source>
        <dbReference type="PROSITE" id="PS50113"/>
    </source>
</evidence>
<dbReference type="PROSITE" id="PS50113">
    <property type="entry name" value="PAC"/>
    <property type="match status" value="1"/>
</dbReference>
<feature type="domain" description="GGDEF" evidence="6">
    <location>
        <begin position="339"/>
        <end position="471"/>
    </location>
</feature>
<keyword evidence="1" id="KW-0472">Membrane</keyword>
<dbReference type="InterPro" id="IPR001610">
    <property type="entry name" value="PAC"/>
</dbReference>
<dbReference type="PROSITE" id="PS50887">
    <property type="entry name" value="GGDEF"/>
    <property type="match status" value="1"/>
</dbReference>
<organism evidence="7 8">
    <name type="scientific">Microvirgula aerodenitrificans</name>
    <dbReference type="NCBI Taxonomy" id="57480"/>
    <lineage>
        <taxon>Bacteria</taxon>
        <taxon>Pseudomonadati</taxon>
        <taxon>Pseudomonadota</taxon>
        <taxon>Betaproteobacteria</taxon>
        <taxon>Neisseriales</taxon>
        <taxon>Aquaspirillaceae</taxon>
        <taxon>Microvirgula</taxon>
    </lineage>
</organism>
<dbReference type="SUPFAM" id="SSF141868">
    <property type="entry name" value="EAL domain-like"/>
    <property type="match status" value="1"/>
</dbReference>
<dbReference type="InterPro" id="IPR001633">
    <property type="entry name" value="EAL_dom"/>
</dbReference>
<gene>
    <name evidence="7" type="ORF">DAI18_03475</name>
</gene>
<dbReference type="CDD" id="cd01948">
    <property type="entry name" value="EAL"/>
    <property type="match status" value="1"/>
</dbReference>
<dbReference type="PANTHER" id="PTHR44757:SF2">
    <property type="entry name" value="BIOFILM ARCHITECTURE MAINTENANCE PROTEIN MBAA"/>
    <property type="match status" value="1"/>
</dbReference>
<dbReference type="SUPFAM" id="SSF55073">
    <property type="entry name" value="Nucleotide cyclase"/>
    <property type="match status" value="1"/>
</dbReference>